<accession>A0A2Z4RMC8</accession>
<dbReference type="RefSeq" id="WP_110965861.1">
    <property type="nucleotide sequence ID" value="NZ_CP029693.1"/>
</dbReference>
<organism evidence="1 2">
    <name type="scientific">Pseudomonas putida</name>
    <name type="common">Arthrobacter siderocapsulatus</name>
    <dbReference type="NCBI Taxonomy" id="303"/>
    <lineage>
        <taxon>Bacteria</taxon>
        <taxon>Pseudomonadati</taxon>
        <taxon>Pseudomonadota</taxon>
        <taxon>Gammaproteobacteria</taxon>
        <taxon>Pseudomonadales</taxon>
        <taxon>Pseudomonadaceae</taxon>
        <taxon>Pseudomonas</taxon>
    </lineage>
</organism>
<protein>
    <submittedName>
        <fullName evidence="1">Uncharacterized protein</fullName>
    </submittedName>
</protein>
<dbReference type="EMBL" id="CP029693">
    <property type="protein sequence ID" value="AWY42270.1"/>
    <property type="molecule type" value="Genomic_DNA"/>
</dbReference>
<reference evidence="1 2" key="1">
    <citation type="submission" date="2018-05" db="EMBL/GenBank/DDBJ databases">
        <title>Whole genome sequence of Pseudomonas putida JBC17.</title>
        <authorList>
            <person name="Lee Y.H."/>
            <person name="David K."/>
        </authorList>
    </citation>
    <scope>NUCLEOTIDE SEQUENCE [LARGE SCALE GENOMIC DNA]</scope>
    <source>
        <strain evidence="1 2">JBC17</strain>
    </source>
</reference>
<proteinExistence type="predicted"/>
<evidence type="ECO:0000313" key="1">
    <source>
        <dbReference type="EMBL" id="AWY42270.1"/>
    </source>
</evidence>
<dbReference type="OrthoDB" id="9945817at2"/>
<evidence type="ECO:0000313" key="2">
    <source>
        <dbReference type="Proteomes" id="UP000250299"/>
    </source>
</evidence>
<dbReference type="Proteomes" id="UP000250299">
    <property type="component" value="Chromosome"/>
</dbReference>
<gene>
    <name evidence="1" type="ORF">DKY63_21120</name>
</gene>
<name>A0A2Z4RMC8_PSEPU</name>
<sequence>MPLNVLQIEKLFSGDSVAPFLAEFVRMGDDHGVRVYSLAQNYWYFRFKAPHHMLEGHERNPFWVRRTLEQCRTWGCPVPFWALDYVMRAAANCAGYPWSKENDERRAEAFVEAIRKSSVSEKHRKYDLPWGELPKFSRQERKRVKAAMADLQGENTSEETSMRLLTAAEKCWSEWAQFVTAITFDSE</sequence>
<dbReference type="AlphaFoldDB" id="A0A2Z4RMC8"/>